<evidence type="ECO:0000256" key="4">
    <source>
        <dbReference type="ARBA" id="ARBA00022840"/>
    </source>
</evidence>
<dbReference type="Gene3D" id="3.40.50.300">
    <property type="entry name" value="P-loop containing nucleotide triphosphate hydrolases"/>
    <property type="match status" value="2"/>
</dbReference>
<dbReference type="InterPro" id="IPR011545">
    <property type="entry name" value="DEAD/DEAH_box_helicase_dom"/>
</dbReference>
<dbReference type="InterPro" id="IPR050079">
    <property type="entry name" value="DEAD_box_RNA_helicase"/>
</dbReference>
<dbReference type="PANTHER" id="PTHR47959:SF13">
    <property type="entry name" value="ATP-DEPENDENT RNA HELICASE RHLE"/>
    <property type="match status" value="1"/>
</dbReference>
<feature type="domain" description="Helicase C-terminal" evidence="10">
    <location>
        <begin position="296"/>
        <end position="415"/>
    </location>
</feature>
<dbReference type="CDD" id="cd00268">
    <property type="entry name" value="DEADc"/>
    <property type="match status" value="1"/>
</dbReference>
<proteinExistence type="inferred from homology"/>
<dbReference type="InterPro" id="IPR044742">
    <property type="entry name" value="DEAD/DEAH_RhlB"/>
</dbReference>
<feature type="short sequence motif" description="Q motif" evidence="6">
    <location>
        <begin position="72"/>
        <end position="100"/>
    </location>
</feature>
<dbReference type="InterPro" id="IPR014014">
    <property type="entry name" value="RNA_helicase_DEAD_Q_motif"/>
</dbReference>
<dbReference type="Pfam" id="PF00270">
    <property type="entry name" value="DEAD"/>
    <property type="match status" value="1"/>
</dbReference>
<name>A0A7C4R569_UNCC3</name>
<dbReference type="InterPro" id="IPR014001">
    <property type="entry name" value="Helicase_ATP-bd"/>
</dbReference>
<dbReference type="GO" id="GO:0016787">
    <property type="term" value="F:hydrolase activity"/>
    <property type="evidence" value="ECO:0007669"/>
    <property type="project" value="UniProtKB-KW"/>
</dbReference>
<evidence type="ECO:0000256" key="1">
    <source>
        <dbReference type="ARBA" id="ARBA00022741"/>
    </source>
</evidence>
<sequence length="415" mass="47638">MQRKAFSSHRRFGRHKSIGVKKESTENTPKTQTHKRQTNNYRRPKRTERIDFSRFINKTDTFIEDEVYVPENGFSDFDISENLKKSILSRGYNLPTPIQDKAIPELLKGRDVVGLANTGTGKTAAFLIPLVNKVLLNRKEQAMIIVPTRELAFQIDDELKKITRSLNIHSVCCVGGAPIQKQINQLKFHYNFIIGTPGRIKDFIERKMIILKEFNSIVLDEADRMLDMGFVDDMRQIINGIPKERQTLFFSATINRDIDKLILEFLRDPVRISVKKQDTAKTIEQEVAYVDRMKGKIETLGEMLKKEEFKKVLIFGRTKHGVERLSKELNKKGFRAESIHGDKTYSKRLIALKLFKEGQKPILVATDIAARGLDIPDVTHVINFDMPATNDDYIHRIGRTGRGEKKGKAITLVEL</sequence>
<dbReference type="PROSITE" id="PS00039">
    <property type="entry name" value="DEAD_ATP_HELICASE"/>
    <property type="match status" value="1"/>
</dbReference>
<keyword evidence="2 7" id="KW-0378">Hydrolase</keyword>
<dbReference type="InterPro" id="IPR001650">
    <property type="entry name" value="Helicase_C-like"/>
</dbReference>
<evidence type="ECO:0000259" key="11">
    <source>
        <dbReference type="PROSITE" id="PS51195"/>
    </source>
</evidence>
<dbReference type="GO" id="GO:0003676">
    <property type="term" value="F:nucleic acid binding"/>
    <property type="evidence" value="ECO:0007669"/>
    <property type="project" value="InterPro"/>
</dbReference>
<evidence type="ECO:0000256" key="3">
    <source>
        <dbReference type="ARBA" id="ARBA00022806"/>
    </source>
</evidence>
<comment type="similarity">
    <text evidence="5 7">Belongs to the DEAD box helicase family.</text>
</comment>
<keyword evidence="3 7" id="KW-0347">Helicase</keyword>
<dbReference type="SMART" id="SM00487">
    <property type="entry name" value="DEXDc"/>
    <property type="match status" value="1"/>
</dbReference>
<evidence type="ECO:0000256" key="7">
    <source>
        <dbReference type="RuleBase" id="RU000492"/>
    </source>
</evidence>
<dbReference type="InterPro" id="IPR027417">
    <property type="entry name" value="P-loop_NTPase"/>
</dbReference>
<evidence type="ECO:0000256" key="8">
    <source>
        <dbReference type="SAM" id="MobiDB-lite"/>
    </source>
</evidence>
<dbReference type="AlphaFoldDB" id="A0A7C4R569"/>
<evidence type="ECO:0000256" key="6">
    <source>
        <dbReference type="PROSITE-ProRule" id="PRU00552"/>
    </source>
</evidence>
<feature type="domain" description="Helicase ATP-binding" evidence="9">
    <location>
        <begin position="103"/>
        <end position="272"/>
    </location>
</feature>
<dbReference type="CDD" id="cd18787">
    <property type="entry name" value="SF2_C_DEAD"/>
    <property type="match status" value="1"/>
</dbReference>
<keyword evidence="1 7" id="KW-0547">Nucleotide-binding</keyword>
<feature type="compositionally biased region" description="Basic residues" evidence="8">
    <location>
        <begin position="32"/>
        <end position="45"/>
    </location>
</feature>
<feature type="region of interest" description="Disordered" evidence="8">
    <location>
        <begin position="1"/>
        <end position="45"/>
    </location>
</feature>
<dbReference type="InterPro" id="IPR000629">
    <property type="entry name" value="RNA-helicase_DEAD-box_CS"/>
</dbReference>
<dbReference type="Pfam" id="PF00271">
    <property type="entry name" value="Helicase_C"/>
    <property type="match status" value="1"/>
</dbReference>
<dbReference type="GO" id="GO:0005829">
    <property type="term" value="C:cytosol"/>
    <property type="evidence" value="ECO:0007669"/>
    <property type="project" value="TreeGrafter"/>
</dbReference>
<keyword evidence="4 7" id="KW-0067">ATP-binding</keyword>
<feature type="domain" description="DEAD-box RNA helicase Q" evidence="11">
    <location>
        <begin position="72"/>
        <end position="100"/>
    </location>
</feature>
<evidence type="ECO:0000256" key="2">
    <source>
        <dbReference type="ARBA" id="ARBA00022801"/>
    </source>
</evidence>
<gene>
    <name evidence="12" type="ORF">ENT43_02140</name>
</gene>
<accession>A0A7C4R569</accession>
<evidence type="ECO:0000259" key="10">
    <source>
        <dbReference type="PROSITE" id="PS51194"/>
    </source>
</evidence>
<comment type="caution">
    <text evidence="12">The sequence shown here is derived from an EMBL/GenBank/DDBJ whole genome shotgun (WGS) entry which is preliminary data.</text>
</comment>
<dbReference type="PANTHER" id="PTHR47959">
    <property type="entry name" value="ATP-DEPENDENT RNA HELICASE RHLE-RELATED"/>
    <property type="match status" value="1"/>
</dbReference>
<dbReference type="PROSITE" id="PS51192">
    <property type="entry name" value="HELICASE_ATP_BIND_1"/>
    <property type="match status" value="1"/>
</dbReference>
<dbReference type="SMART" id="SM00490">
    <property type="entry name" value="HELICc"/>
    <property type="match status" value="1"/>
</dbReference>
<dbReference type="EMBL" id="DSYQ01000008">
    <property type="protein sequence ID" value="HGT71039.1"/>
    <property type="molecule type" value="Genomic_DNA"/>
</dbReference>
<dbReference type="GO" id="GO:0005524">
    <property type="term" value="F:ATP binding"/>
    <property type="evidence" value="ECO:0007669"/>
    <property type="project" value="UniProtKB-KW"/>
</dbReference>
<organism evidence="12">
    <name type="scientific">candidate division CPR3 bacterium</name>
    <dbReference type="NCBI Taxonomy" id="2268181"/>
    <lineage>
        <taxon>Bacteria</taxon>
        <taxon>Bacteria division CPR3</taxon>
    </lineage>
</organism>
<evidence type="ECO:0000313" key="12">
    <source>
        <dbReference type="EMBL" id="HGT71039.1"/>
    </source>
</evidence>
<dbReference type="GO" id="GO:0003724">
    <property type="term" value="F:RNA helicase activity"/>
    <property type="evidence" value="ECO:0007669"/>
    <property type="project" value="InterPro"/>
</dbReference>
<protein>
    <submittedName>
        <fullName evidence="12">DEAD/DEAH box helicase</fullName>
    </submittedName>
</protein>
<dbReference type="SUPFAM" id="SSF52540">
    <property type="entry name" value="P-loop containing nucleoside triphosphate hydrolases"/>
    <property type="match status" value="1"/>
</dbReference>
<evidence type="ECO:0000256" key="5">
    <source>
        <dbReference type="ARBA" id="ARBA00038437"/>
    </source>
</evidence>
<feature type="compositionally biased region" description="Basic residues" evidence="8">
    <location>
        <begin position="1"/>
        <end position="19"/>
    </location>
</feature>
<dbReference type="PROSITE" id="PS51194">
    <property type="entry name" value="HELICASE_CTER"/>
    <property type="match status" value="1"/>
</dbReference>
<dbReference type="PROSITE" id="PS51195">
    <property type="entry name" value="Q_MOTIF"/>
    <property type="match status" value="1"/>
</dbReference>
<evidence type="ECO:0000259" key="9">
    <source>
        <dbReference type="PROSITE" id="PS51192"/>
    </source>
</evidence>
<reference evidence="12" key="1">
    <citation type="journal article" date="2020" name="mSystems">
        <title>Genome- and Community-Level Interaction Insights into Carbon Utilization and Element Cycling Functions of Hydrothermarchaeota in Hydrothermal Sediment.</title>
        <authorList>
            <person name="Zhou Z."/>
            <person name="Liu Y."/>
            <person name="Xu W."/>
            <person name="Pan J."/>
            <person name="Luo Z.H."/>
            <person name="Li M."/>
        </authorList>
    </citation>
    <scope>NUCLEOTIDE SEQUENCE [LARGE SCALE GENOMIC DNA]</scope>
    <source>
        <strain evidence="12">SpSt-579</strain>
    </source>
</reference>